<dbReference type="InterPro" id="IPR036163">
    <property type="entry name" value="HMA_dom_sf"/>
</dbReference>
<evidence type="ECO:0008006" key="2">
    <source>
        <dbReference type="Google" id="ProtNLM"/>
    </source>
</evidence>
<comment type="caution">
    <text evidence="1">The sequence shown here is derived from an EMBL/GenBank/DDBJ whole genome shotgun (WGS) entry which is preliminary data.</text>
</comment>
<proteinExistence type="predicted"/>
<organism evidence="1">
    <name type="scientific">bioreactor metagenome</name>
    <dbReference type="NCBI Taxonomy" id="1076179"/>
    <lineage>
        <taxon>unclassified sequences</taxon>
        <taxon>metagenomes</taxon>
        <taxon>ecological metagenomes</taxon>
    </lineage>
</organism>
<protein>
    <recommendedName>
        <fullName evidence="2">HMA domain-containing protein</fullName>
    </recommendedName>
</protein>
<dbReference type="SUPFAM" id="SSF55008">
    <property type="entry name" value="HMA, heavy metal-associated domain"/>
    <property type="match status" value="1"/>
</dbReference>
<accession>A0A644U4Z8</accession>
<dbReference type="Gene3D" id="3.30.70.100">
    <property type="match status" value="1"/>
</dbReference>
<evidence type="ECO:0000313" key="1">
    <source>
        <dbReference type="EMBL" id="MPL74002.1"/>
    </source>
</evidence>
<sequence length="68" mass="7755">MKKTFKANNISCKSCVNLIKGSLEDSFGEIEVNLNTSPREVTLEILTEEQEVTFKKEMQELGFEIIDN</sequence>
<gene>
    <name evidence="1" type="ORF">SDC9_19811</name>
</gene>
<dbReference type="EMBL" id="VSSQ01000077">
    <property type="protein sequence ID" value="MPL74002.1"/>
    <property type="molecule type" value="Genomic_DNA"/>
</dbReference>
<dbReference type="AlphaFoldDB" id="A0A644U4Z8"/>
<dbReference type="GO" id="GO:0046872">
    <property type="term" value="F:metal ion binding"/>
    <property type="evidence" value="ECO:0007669"/>
    <property type="project" value="InterPro"/>
</dbReference>
<reference evidence="1" key="1">
    <citation type="submission" date="2019-08" db="EMBL/GenBank/DDBJ databases">
        <authorList>
            <person name="Kucharzyk K."/>
            <person name="Murdoch R.W."/>
            <person name="Higgins S."/>
            <person name="Loffler F."/>
        </authorList>
    </citation>
    <scope>NUCLEOTIDE SEQUENCE</scope>
</reference>
<name>A0A644U4Z8_9ZZZZ</name>